<sequence length="271" mass="29908">MPAAAMEPRRRSGAMPGRRALLALCWLLPALSAAAGCSRPLRAPVSPAGQLVIVEGERVSGVWPDLMREVGAEIGCTIEFAVVPRARIERALLEGRGLDLMLPATRTAERDRHGLFVPLLHQPWMLLTRKADAGRVRSLDELRRSGWRTAILRSYAFSPEYRALVAELDAEHRVDHVNDSDGIGRMLRAGRIDFALLPPTGAHTAMDASLAQRRFEALPMVAVGVYLSTDSLSGADLALLREGFSRFARDGRARRAFRPYYPPEVVELNRP</sequence>
<protein>
    <submittedName>
        <fullName evidence="1">Transporter substrate-binding domain-containing protein</fullName>
    </submittedName>
</protein>
<comment type="caution">
    <text evidence="1">The sequence shown here is derived from an EMBL/GenBank/DDBJ whole genome shotgun (WGS) entry which is preliminary data.</text>
</comment>
<name>A0ABT8DLQ3_9BURK</name>
<reference evidence="1 2" key="1">
    <citation type="submission" date="2023-06" db="EMBL/GenBank/DDBJ databases">
        <title>Pelomonas sp. PFR6 16S ribosomal RNA gene Genome sequencing and assembly.</title>
        <authorList>
            <person name="Woo H."/>
        </authorList>
    </citation>
    <scope>NUCLEOTIDE SEQUENCE [LARGE SCALE GENOMIC DNA]</scope>
    <source>
        <strain evidence="1 2">PFR6</strain>
    </source>
</reference>
<dbReference type="SUPFAM" id="SSF53850">
    <property type="entry name" value="Periplasmic binding protein-like II"/>
    <property type="match status" value="1"/>
</dbReference>
<dbReference type="Gene3D" id="3.40.190.10">
    <property type="entry name" value="Periplasmic binding protein-like II"/>
    <property type="match status" value="2"/>
</dbReference>
<keyword evidence="2" id="KW-1185">Reference proteome</keyword>
<dbReference type="EMBL" id="JAUHHC010000001">
    <property type="protein sequence ID" value="MDN3918833.1"/>
    <property type="molecule type" value="Genomic_DNA"/>
</dbReference>
<dbReference type="Proteomes" id="UP001228044">
    <property type="component" value="Unassembled WGS sequence"/>
</dbReference>
<accession>A0ABT8DLQ3</accession>
<proteinExistence type="predicted"/>
<evidence type="ECO:0000313" key="2">
    <source>
        <dbReference type="Proteomes" id="UP001228044"/>
    </source>
</evidence>
<evidence type="ECO:0000313" key="1">
    <source>
        <dbReference type="EMBL" id="MDN3918833.1"/>
    </source>
</evidence>
<gene>
    <name evidence="1" type="ORF">QWJ38_00955</name>
</gene>
<dbReference type="RefSeq" id="WP_290357161.1">
    <property type="nucleotide sequence ID" value="NZ_JAUHHC010000001.1"/>
</dbReference>
<organism evidence="1 2">
    <name type="scientific">Roseateles violae</name>
    <dbReference type="NCBI Taxonomy" id="3058042"/>
    <lineage>
        <taxon>Bacteria</taxon>
        <taxon>Pseudomonadati</taxon>
        <taxon>Pseudomonadota</taxon>
        <taxon>Betaproteobacteria</taxon>
        <taxon>Burkholderiales</taxon>
        <taxon>Sphaerotilaceae</taxon>
        <taxon>Roseateles</taxon>
    </lineage>
</organism>